<evidence type="ECO:0000256" key="16">
    <source>
        <dbReference type="SAM" id="MobiDB-lite"/>
    </source>
</evidence>
<dbReference type="Pfam" id="PF00822">
    <property type="entry name" value="PMP22_Claudin"/>
    <property type="match status" value="1"/>
</dbReference>
<comment type="similarity">
    <text evidence="4">Belongs to the claudin family.</text>
</comment>
<feature type="transmembrane region" description="Helical" evidence="17">
    <location>
        <begin position="317"/>
        <end position="335"/>
    </location>
</feature>
<feature type="region of interest" description="Disordered" evidence="16">
    <location>
        <begin position="35"/>
        <end position="80"/>
    </location>
</feature>
<dbReference type="Proteomes" id="UP000424527">
    <property type="component" value="Unassembled WGS sequence"/>
</dbReference>
<evidence type="ECO:0000256" key="14">
    <source>
        <dbReference type="ARBA" id="ARBA00023128"/>
    </source>
</evidence>
<feature type="transmembrane region" description="Helical" evidence="17">
    <location>
        <begin position="193"/>
        <end position="212"/>
    </location>
</feature>
<evidence type="ECO:0000256" key="3">
    <source>
        <dbReference type="ARBA" id="ARBA00004448"/>
    </source>
</evidence>
<evidence type="ECO:0000313" key="20">
    <source>
        <dbReference type="Proteomes" id="UP000424527"/>
    </source>
</evidence>
<dbReference type="PRINTS" id="PR01077">
    <property type="entry name" value="CLAUDIN"/>
</dbReference>
<protein>
    <recommendedName>
        <fullName evidence="6">rhomboid protease</fullName>
        <ecNumber evidence="6">3.4.21.105</ecNumber>
    </recommendedName>
</protein>
<keyword evidence="12" id="KW-0965">Cell junction</keyword>
<comment type="subcellular location">
    <subcellularLocation>
        <location evidence="2">Cell junction</location>
        <location evidence="2">Tight junction</location>
    </subcellularLocation>
    <subcellularLocation>
        <location evidence="3">Mitochondrion inner membrane</location>
        <topology evidence="3">Multi-pass membrane protein</topology>
    </subcellularLocation>
</comment>
<dbReference type="GO" id="GO:0005743">
    <property type="term" value="C:mitochondrial inner membrane"/>
    <property type="evidence" value="ECO:0007669"/>
    <property type="project" value="UniProtKB-SubCell"/>
</dbReference>
<dbReference type="AlphaFoldDB" id="A0A6G0IUA0"/>
<accession>A0A6G0IUA0</accession>
<evidence type="ECO:0000256" key="8">
    <source>
        <dbReference type="ARBA" id="ARBA00022692"/>
    </source>
</evidence>
<dbReference type="SUPFAM" id="SSF144091">
    <property type="entry name" value="Rhomboid-like"/>
    <property type="match status" value="1"/>
</dbReference>
<feature type="domain" description="Peptidase S54 rhomboid" evidence="18">
    <location>
        <begin position="197"/>
        <end position="337"/>
    </location>
</feature>
<dbReference type="InterPro" id="IPR035952">
    <property type="entry name" value="Rhomboid-like_sf"/>
</dbReference>
<feature type="transmembrane region" description="Helical" evidence="17">
    <location>
        <begin position="232"/>
        <end position="250"/>
    </location>
</feature>
<feature type="compositionally biased region" description="Basic and acidic residues" evidence="16">
    <location>
        <begin position="42"/>
        <end position="51"/>
    </location>
</feature>
<evidence type="ECO:0000256" key="10">
    <source>
        <dbReference type="ARBA" id="ARBA00022801"/>
    </source>
</evidence>
<dbReference type="EMBL" id="REGW02000006">
    <property type="protein sequence ID" value="KAE8294816.1"/>
    <property type="molecule type" value="Genomic_DNA"/>
</dbReference>
<dbReference type="InterPro" id="IPR017974">
    <property type="entry name" value="Claudin_CS"/>
</dbReference>
<evidence type="ECO:0000256" key="4">
    <source>
        <dbReference type="ARBA" id="ARBA00008295"/>
    </source>
</evidence>
<dbReference type="FunFam" id="1.20.1540.10:FF:000005">
    <property type="entry name" value="Presenilins-associated rhomboid-like protein, mitochondrial"/>
    <property type="match status" value="1"/>
</dbReference>
<evidence type="ECO:0000256" key="11">
    <source>
        <dbReference type="ARBA" id="ARBA00022946"/>
    </source>
</evidence>
<evidence type="ECO:0000256" key="5">
    <source>
        <dbReference type="ARBA" id="ARBA00009045"/>
    </source>
</evidence>
<keyword evidence="11" id="KW-0809">Transit peptide</keyword>
<evidence type="ECO:0000256" key="2">
    <source>
        <dbReference type="ARBA" id="ARBA00004435"/>
    </source>
</evidence>
<keyword evidence="7" id="KW-0796">Tight junction</keyword>
<dbReference type="Pfam" id="PF01694">
    <property type="entry name" value="Rhomboid"/>
    <property type="match status" value="1"/>
</dbReference>
<proteinExistence type="inferred from homology"/>
<keyword evidence="20" id="KW-1185">Reference proteome</keyword>
<comment type="similarity">
    <text evidence="5">Belongs to the peptidase S54 family.</text>
</comment>
<keyword evidence="9" id="KW-0999">Mitochondrion inner membrane</keyword>
<sequence length="593" mass="64775">MAWRSCFVPLRLTGGAAARSPVSGGRWPLSLQQRCGFRKAARKPESRRPEEELGPPHAESPEAAAARRTPPDLQAQPGPTRTFSRLLRPLVFTVGFTGCCFGSAAIWQYESLKSRVQSYFDEIRADWLNKMRPQKRGDVRKEINQWWHSLSEGQRTVTGIIAANVVVFCCWRVPPLQRSMIRYFTANPASKTLCSPMLLSTFSHFSFFHLAANMYVLWSFSSSAVSMLGREQFMAVYLSAGVISTFVSYVCKTATGRLGPSLGASGAIMTVLAAVCTKMPEAKLAIIFLPMFTFTAGNALKAIVAMDTAGLVLGWKFFDHAAHLGGALFGIWYILFGHELIWKNREPFVKLWHDLRTRRGGGGGGGGGDTAWRGPTVVGLILGVVSWCLQSSCTSSQVWKTKSQMESVSTSQWQFEGLWMSCAATSLGSIQCSRFKTVLGLPAHLQVCRALMILSLLVGLASIIVSVLGLKCTKIGRTSEHVKDQIALSGGILFILSGVFTLTAVSWYAARVIQDFYSPVYGGMRFELGTGLYLGWAASFLAILGGSMLCCSCRKTSTAPPSAQFSYNFTKTSRGQNIYRAAPSDSSSSKAYV</sequence>
<feature type="transmembrane region" description="Helical" evidence="17">
    <location>
        <begin position="90"/>
        <end position="109"/>
    </location>
</feature>
<feature type="transmembrane region" description="Helical" evidence="17">
    <location>
        <begin position="286"/>
        <end position="305"/>
    </location>
</feature>
<evidence type="ECO:0000256" key="6">
    <source>
        <dbReference type="ARBA" id="ARBA00013039"/>
    </source>
</evidence>
<name>A0A6G0IUA0_LARCR</name>
<keyword evidence="13 17" id="KW-1133">Transmembrane helix</keyword>
<keyword evidence="15 17" id="KW-0472">Membrane</keyword>
<evidence type="ECO:0000256" key="15">
    <source>
        <dbReference type="ARBA" id="ARBA00023136"/>
    </source>
</evidence>
<evidence type="ECO:0000259" key="18">
    <source>
        <dbReference type="Pfam" id="PF01694"/>
    </source>
</evidence>
<dbReference type="PANTHER" id="PTHR43731">
    <property type="entry name" value="RHOMBOID PROTEASE"/>
    <property type="match status" value="1"/>
</dbReference>
<organism evidence="19 20">
    <name type="scientific">Larimichthys crocea</name>
    <name type="common">Large yellow croaker</name>
    <name type="synonym">Pseudosciaena crocea</name>
    <dbReference type="NCBI Taxonomy" id="215358"/>
    <lineage>
        <taxon>Eukaryota</taxon>
        <taxon>Metazoa</taxon>
        <taxon>Chordata</taxon>
        <taxon>Craniata</taxon>
        <taxon>Vertebrata</taxon>
        <taxon>Euteleostomi</taxon>
        <taxon>Actinopterygii</taxon>
        <taxon>Neopterygii</taxon>
        <taxon>Teleostei</taxon>
        <taxon>Neoteleostei</taxon>
        <taxon>Acanthomorphata</taxon>
        <taxon>Eupercaria</taxon>
        <taxon>Sciaenidae</taxon>
        <taxon>Larimichthys</taxon>
    </lineage>
</organism>
<dbReference type="InterPro" id="IPR022764">
    <property type="entry name" value="Peptidase_S54_rhomboid_dom"/>
</dbReference>
<gene>
    <name evidence="19" type="ORF">D5F01_LYC05733</name>
</gene>
<dbReference type="InterPro" id="IPR050925">
    <property type="entry name" value="Rhomboid_protease_S54"/>
</dbReference>
<dbReference type="Gene3D" id="1.20.1540.10">
    <property type="entry name" value="Rhomboid-like"/>
    <property type="match status" value="1"/>
</dbReference>
<feature type="compositionally biased region" description="Low complexity" evidence="16">
    <location>
        <begin position="55"/>
        <end position="68"/>
    </location>
</feature>
<feature type="transmembrane region" description="Helical" evidence="17">
    <location>
        <begin position="491"/>
        <end position="510"/>
    </location>
</feature>
<dbReference type="InterPro" id="IPR004031">
    <property type="entry name" value="PMP22/EMP/MP20/Claudin"/>
</dbReference>
<dbReference type="GO" id="GO:0006465">
    <property type="term" value="P:signal peptide processing"/>
    <property type="evidence" value="ECO:0007669"/>
    <property type="project" value="TreeGrafter"/>
</dbReference>
<dbReference type="PANTHER" id="PTHR43731:SF29">
    <property type="entry name" value="PRESENILINS-ASSOCIATED RHOMBOID-LIKE PROTEIN, MITOCHONDRIAL"/>
    <property type="match status" value="1"/>
</dbReference>
<feature type="transmembrane region" description="Helical" evidence="17">
    <location>
        <begin position="450"/>
        <end position="470"/>
    </location>
</feature>
<keyword evidence="10" id="KW-0378">Hydrolase</keyword>
<dbReference type="PROSITE" id="PS01346">
    <property type="entry name" value="CLAUDIN"/>
    <property type="match status" value="1"/>
</dbReference>
<evidence type="ECO:0000313" key="19">
    <source>
        <dbReference type="EMBL" id="KAE8294816.1"/>
    </source>
</evidence>
<evidence type="ECO:0000256" key="7">
    <source>
        <dbReference type="ARBA" id="ARBA00022427"/>
    </source>
</evidence>
<evidence type="ECO:0000256" key="9">
    <source>
        <dbReference type="ARBA" id="ARBA00022792"/>
    </source>
</evidence>
<comment type="catalytic activity">
    <reaction evidence="1">
        <text>Cleaves type-1 transmembrane domains using a catalytic dyad composed of serine and histidine that are contributed by different transmembrane domains.</text>
        <dbReference type="EC" id="3.4.21.105"/>
    </reaction>
</comment>
<evidence type="ECO:0000256" key="13">
    <source>
        <dbReference type="ARBA" id="ARBA00022989"/>
    </source>
</evidence>
<keyword evidence="14" id="KW-0496">Mitochondrion</keyword>
<reference evidence="19 20" key="1">
    <citation type="submission" date="2019-07" db="EMBL/GenBank/DDBJ databases">
        <title>Chromosome genome assembly for large yellow croaker.</title>
        <authorList>
            <person name="Xiao S."/>
        </authorList>
    </citation>
    <scope>NUCLEOTIDE SEQUENCE [LARGE SCALE GENOMIC DNA]</scope>
    <source>
        <strain evidence="19">JMULYC20181020</strain>
        <tissue evidence="19">Muscle</tissue>
    </source>
</reference>
<evidence type="ECO:0000256" key="1">
    <source>
        <dbReference type="ARBA" id="ARBA00000156"/>
    </source>
</evidence>
<dbReference type="GO" id="GO:0004252">
    <property type="term" value="F:serine-type endopeptidase activity"/>
    <property type="evidence" value="ECO:0007669"/>
    <property type="project" value="InterPro"/>
</dbReference>
<dbReference type="GO" id="GO:0005923">
    <property type="term" value="C:bicellular tight junction"/>
    <property type="evidence" value="ECO:0007669"/>
    <property type="project" value="UniProtKB-SubCell"/>
</dbReference>
<evidence type="ECO:0000256" key="17">
    <source>
        <dbReference type="SAM" id="Phobius"/>
    </source>
</evidence>
<keyword evidence="8 17" id="KW-0812">Transmembrane</keyword>
<evidence type="ECO:0000256" key="12">
    <source>
        <dbReference type="ARBA" id="ARBA00022949"/>
    </source>
</evidence>
<dbReference type="Gene3D" id="1.20.140.150">
    <property type="match status" value="1"/>
</dbReference>
<feature type="transmembrane region" description="Helical" evidence="17">
    <location>
        <begin position="530"/>
        <end position="551"/>
    </location>
</feature>
<comment type="caution">
    <text evidence="19">The sequence shown here is derived from an EMBL/GenBank/DDBJ whole genome shotgun (WGS) entry which is preliminary data.</text>
</comment>
<dbReference type="EC" id="3.4.21.105" evidence="6"/>
<feature type="transmembrane region" description="Helical" evidence="17">
    <location>
        <begin position="156"/>
        <end position="173"/>
    </location>
</feature>